<organism evidence="1 2">
    <name type="scientific">Rotaria sordida</name>
    <dbReference type="NCBI Taxonomy" id="392033"/>
    <lineage>
        <taxon>Eukaryota</taxon>
        <taxon>Metazoa</taxon>
        <taxon>Spiralia</taxon>
        <taxon>Gnathifera</taxon>
        <taxon>Rotifera</taxon>
        <taxon>Eurotatoria</taxon>
        <taxon>Bdelloidea</taxon>
        <taxon>Philodinida</taxon>
        <taxon>Philodinidae</taxon>
        <taxon>Rotaria</taxon>
    </lineage>
</organism>
<comment type="caution">
    <text evidence="1">The sequence shown here is derived from an EMBL/GenBank/DDBJ whole genome shotgun (WGS) entry which is preliminary data.</text>
</comment>
<dbReference type="Gene3D" id="1.25.40.10">
    <property type="entry name" value="Tetratricopeptide repeat domain"/>
    <property type="match status" value="1"/>
</dbReference>
<protein>
    <recommendedName>
        <fullName evidence="3">Tetratricopeptide repeat protein</fullName>
    </recommendedName>
</protein>
<accession>A0A815SI85</accession>
<dbReference type="Proteomes" id="UP000663889">
    <property type="component" value="Unassembled WGS sequence"/>
</dbReference>
<dbReference type="InterPro" id="IPR011990">
    <property type="entry name" value="TPR-like_helical_dom_sf"/>
</dbReference>
<dbReference type="AlphaFoldDB" id="A0A815SI85"/>
<reference evidence="1" key="1">
    <citation type="submission" date="2021-02" db="EMBL/GenBank/DDBJ databases">
        <authorList>
            <person name="Nowell W R."/>
        </authorList>
    </citation>
    <scope>NUCLEOTIDE SEQUENCE</scope>
</reference>
<sequence>MYSNDHVEQIKEQLCQINDYVVYHIELESCINIIQSIHNEKIFFISSIYDISQILPHITTLSQIDSIFIFNWKKVDNKHLILQHSKIIGFYDEINLLCVSIKEQIDFLNQNLQTFNFFDQNEYLTKDLSKETADLLWFQLYHDILFNLTYDEQAKKEMIDACRYYYQDNAKELEVIEKFEKEYRSKEALQWYYSRRHIEDLSIRILFGRLMCDMGQWNQSQHFFQQLLNNSNSYSEDIAKVEYSLGEVLQWKGEWSEARKYYDCAYDRMITVKPTQTKDIANVLYKIGEILYQEGKSIGRIHQIRNAEMC</sequence>
<evidence type="ECO:0000313" key="2">
    <source>
        <dbReference type="Proteomes" id="UP000663889"/>
    </source>
</evidence>
<evidence type="ECO:0000313" key="1">
    <source>
        <dbReference type="EMBL" id="CAF1490131.1"/>
    </source>
</evidence>
<gene>
    <name evidence="1" type="ORF">SEV965_LOCUS35532</name>
</gene>
<dbReference type="SUPFAM" id="SSF48452">
    <property type="entry name" value="TPR-like"/>
    <property type="match status" value="1"/>
</dbReference>
<dbReference type="EMBL" id="CAJNOU010005843">
    <property type="protein sequence ID" value="CAF1490131.1"/>
    <property type="molecule type" value="Genomic_DNA"/>
</dbReference>
<evidence type="ECO:0008006" key="3">
    <source>
        <dbReference type="Google" id="ProtNLM"/>
    </source>
</evidence>
<proteinExistence type="predicted"/>
<name>A0A815SI85_9BILA</name>